<evidence type="ECO:0000313" key="11">
    <source>
        <dbReference type="Proteomes" id="UP000001064"/>
    </source>
</evidence>
<dbReference type="GeneID" id="10508981"/>
<evidence type="ECO:0000256" key="8">
    <source>
        <dbReference type="PIRSR" id="PIRSR601577-2"/>
    </source>
</evidence>
<dbReference type="STRING" id="5786.F0ZUE1"/>
<evidence type="ECO:0000256" key="3">
    <source>
        <dbReference type="ARBA" id="ARBA00022723"/>
    </source>
</evidence>
<dbReference type="GO" id="GO:0007155">
    <property type="term" value="P:cell adhesion"/>
    <property type="evidence" value="ECO:0007669"/>
    <property type="project" value="InterPro"/>
</dbReference>
<dbReference type="Gene3D" id="2.10.55.10">
    <property type="entry name" value="Leishmanolysin domain 3"/>
    <property type="match status" value="1"/>
</dbReference>
<dbReference type="FunFam" id="3.90.132.10:FF:000001">
    <property type="entry name" value="leishmanolysin-like peptidase isoform X2"/>
    <property type="match status" value="1"/>
</dbReference>
<accession>F0ZUE1</accession>
<dbReference type="FunFam" id="3.10.170.20:FF:000008">
    <property type="entry name" value="GP63"/>
    <property type="match status" value="1"/>
</dbReference>
<dbReference type="MEROPS" id="M08.A06"/>
<keyword evidence="5 8" id="KW-0862">Zinc</keyword>
<dbReference type="GO" id="GO:0006508">
    <property type="term" value="P:proteolysis"/>
    <property type="evidence" value="ECO:0007669"/>
    <property type="project" value="UniProtKB-KW"/>
</dbReference>
<dbReference type="VEuPathDB" id="AmoebaDB:DICPUDRAFT_38410"/>
<dbReference type="GO" id="GO:0046872">
    <property type="term" value="F:metal ion binding"/>
    <property type="evidence" value="ECO:0007669"/>
    <property type="project" value="UniProtKB-KW"/>
</dbReference>
<organism evidence="10 11">
    <name type="scientific">Dictyostelium purpureum</name>
    <name type="common">Slime mold</name>
    <dbReference type="NCBI Taxonomy" id="5786"/>
    <lineage>
        <taxon>Eukaryota</taxon>
        <taxon>Amoebozoa</taxon>
        <taxon>Evosea</taxon>
        <taxon>Eumycetozoa</taxon>
        <taxon>Dictyostelia</taxon>
        <taxon>Dictyosteliales</taxon>
        <taxon>Dictyosteliaceae</taxon>
        <taxon>Dictyostelium</taxon>
    </lineage>
</organism>
<keyword evidence="9" id="KW-0812">Transmembrane</keyword>
<dbReference type="KEGG" id="dpp:DICPUDRAFT_38410"/>
<reference evidence="11" key="1">
    <citation type="journal article" date="2011" name="Genome Biol.">
        <title>Comparative genomics of the social amoebae Dictyostelium discoideum and Dictyostelium purpureum.</title>
        <authorList>
            <consortium name="US DOE Joint Genome Institute (JGI-PGF)"/>
            <person name="Sucgang R."/>
            <person name="Kuo A."/>
            <person name="Tian X."/>
            <person name="Salerno W."/>
            <person name="Parikh A."/>
            <person name="Feasley C.L."/>
            <person name="Dalin E."/>
            <person name="Tu H."/>
            <person name="Huang E."/>
            <person name="Barry K."/>
            <person name="Lindquist E."/>
            <person name="Shapiro H."/>
            <person name="Bruce D."/>
            <person name="Schmutz J."/>
            <person name="Salamov A."/>
            <person name="Fey P."/>
            <person name="Gaudet P."/>
            <person name="Anjard C."/>
            <person name="Babu M.M."/>
            <person name="Basu S."/>
            <person name="Bushmanova Y."/>
            <person name="van der Wel H."/>
            <person name="Katoh-Kurasawa M."/>
            <person name="Dinh C."/>
            <person name="Coutinho P.M."/>
            <person name="Saito T."/>
            <person name="Elias M."/>
            <person name="Schaap P."/>
            <person name="Kay R.R."/>
            <person name="Henrissat B."/>
            <person name="Eichinger L."/>
            <person name="Rivero F."/>
            <person name="Putnam N.H."/>
            <person name="West C.M."/>
            <person name="Loomis W.F."/>
            <person name="Chisholm R.L."/>
            <person name="Shaulsky G."/>
            <person name="Strassmann J.E."/>
            <person name="Queller D.C."/>
            <person name="Kuspa A."/>
            <person name="Grigoriev I.V."/>
        </authorList>
    </citation>
    <scope>NUCLEOTIDE SEQUENCE [LARGE SCALE GENOMIC DNA]</scope>
    <source>
        <strain evidence="11">QSDP1</strain>
    </source>
</reference>
<keyword evidence="11" id="KW-1185">Reference proteome</keyword>
<comment type="similarity">
    <text evidence="1">Belongs to the peptidase M8 family.</text>
</comment>
<dbReference type="eggNOG" id="KOG2556">
    <property type="taxonomic scope" value="Eukaryota"/>
</dbReference>
<dbReference type="InterPro" id="IPR001577">
    <property type="entry name" value="Peptidase_M8"/>
</dbReference>
<dbReference type="GO" id="GO:0004222">
    <property type="term" value="F:metalloendopeptidase activity"/>
    <property type="evidence" value="ECO:0007669"/>
    <property type="project" value="InterPro"/>
</dbReference>
<feature type="binding site" evidence="8">
    <location>
        <position position="270"/>
    </location>
    <ligand>
        <name>Zn(2+)</name>
        <dbReference type="ChEBI" id="CHEBI:29105"/>
        <note>catalytic</note>
    </ligand>
</feature>
<feature type="binding site" evidence="8">
    <location>
        <position position="355"/>
    </location>
    <ligand>
        <name>Zn(2+)</name>
        <dbReference type="ChEBI" id="CHEBI:29105"/>
        <note>catalytic</note>
    </ligand>
</feature>
<name>F0ZUE1_DICPU</name>
<dbReference type="Pfam" id="PF01457">
    <property type="entry name" value="Peptidase_M8"/>
    <property type="match status" value="1"/>
</dbReference>
<proteinExistence type="inferred from homology"/>
<dbReference type="PANTHER" id="PTHR10942:SF11">
    <property type="entry name" value="GP63"/>
    <property type="match status" value="1"/>
</dbReference>
<dbReference type="EMBL" id="GL871193">
    <property type="protein sequence ID" value="EGC32423.1"/>
    <property type="molecule type" value="Genomic_DNA"/>
</dbReference>
<dbReference type="AlphaFoldDB" id="F0ZUE1"/>
<sequence>MIDGLKLKNQFHYDEEKYMKRAMEKQNTDPTGYKCQHDSITEKRNLKVSQRIKEHMEKNPNLSSQKNNLQAADNEGTVNDKIRFYFNTSFISDRTDPYACYEVGQKISVGDTTANVACSSTSDSACIYTCTEADIQSSALQNFIKSSIIETIKEVFESRIKIRNPNENIKFNYLSNDYTCDYGVDIPNSFFTQGIENIDMYVWVTSRPTPSNNTIAYAFSCNFDTSSSIYGRPTAASINFNPLYFTPFINAENSISFNEYVRVGIHEMTHALGFSSTFYQSFIVPNTNDVINDGDGAAKTITIKDTTPSGESFSYKKNAIYSPGVVEFAKQHYKCDSIEYQELEDYGGSGTAGSHWEARTAGEEYMIGFVSPIMPITNLSLSLLQDSGWYVVDGSDSDPFLWGKSLGCDFVKKQCSDTTWNYQGYFCTEDQAVSCTGTRMGKGVCSIITLPSSSKELYPQYQHFKDPRTIGINFAADGCPFYQVQDNNVYCFDTSKSSTANADVYETYCENCRCFEYASDNNKTQQACWEQRCGDKGLQLKINNQWFDCPDSSTIVAFDVSIMCPKGSTFCGGTPVPINIVSGNPASVILPTLLLSIISLSLLFLIL</sequence>
<dbReference type="Proteomes" id="UP000001064">
    <property type="component" value="Unassembled WGS sequence"/>
</dbReference>
<comment type="cofactor">
    <cofactor evidence="8">
        <name>Zn(2+)</name>
        <dbReference type="ChEBI" id="CHEBI:29105"/>
    </cofactor>
    <text evidence="8">Binds 1 zinc ion per subunit.</text>
</comment>
<evidence type="ECO:0000256" key="2">
    <source>
        <dbReference type="ARBA" id="ARBA00022670"/>
    </source>
</evidence>
<dbReference type="Gene3D" id="3.10.170.20">
    <property type="match status" value="1"/>
</dbReference>
<keyword evidence="9" id="KW-1133">Transmembrane helix</keyword>
<keyword evidence="4" id="KW-0378">Hydrolase</keyword>
<protein>
    <submittedName>
        <fullName evidence="10">Uncharacterized protein</fullName>
    </submittedName>
</protein>
<dbReference type="OMA" id="DSEEPRC"/>
<dbReference type="Gene3D" id="3.90.132.10">
    <property type="entry name" value="Leishmanolysin , domain 2"/>
    <property type="match status" value="1"/>
</dbReference>
<keyword evidence="9" id="KW-0472">Membrane</keyword>
<evidence type="ECO:0000256" key="1">
    <source>
        <dbReference type="ARBA" id="ARBA00005860"/>
    </source>
</evidence>
<evidence type="ECO:0000256" key="7">
    <source>
        <dbReference type="PIRSR" id="PIRSR601577-1"/>
    </source>
</evidence>
<keyword evidence="6 8" id="KW-0482">Metalloprotease</keyword>
<dbReference type="GO" id="GO:0016020">
    <property type="term" value="C:membrane"/>
    <property type="evidence" value="ECO:0007669"/>
    <property type="project" value="InterPro"/>
</dbReference>
<feature type="transmembrane region" description="Helical" evidence="9">
    <location>
        <begin position="588"/>
        <end position="606"/>
    </location>
</feature>
<dbReference type="InParanoid" id="F0ZUE1"/>
<evidence type="ECO:0000256" key="4">
    <source>
        <dbReference type="ARBA" id="ARBA00022801"/>
    </source>
</evidence>
<evidence type="ECO:0000256" key="6">
    <source>
        <dbReference type="ARBA" id="ARBA00023049"/>
    </source>
</evidence>
<feature type="active site" evidence="7">
    <location>
        <position position="267"/>
    </location>
</feature>
<dbReference type="RefSeq" id="XP_003291035.1">
    <property type="nucleotide sequence ID" value="XM_003290987.1"/>
</dbReference>
<keyword evidence="3 8" id="KW-0479">Metal-binding</keyword>
<dbReference type="GO" id="GO:0005737">
    <property type="term" value="C:cytoplasm"/>
    <property type="evidence" value="ECO:0000318"/>
    <property type="project" value="GO_Central"/>
</dbReference>
<dbReference type="GO" id="GO:0031154">
    <property type="term" value="P:culmination involved in sorocarp development"/>
    <property type="evidence" value="ECO:0007669"/>
    <property type="project" value="EnsemblProtists"/>
</dbReference>
<dbReference type="PANTHER" id="PTHR10942">
    <property type="entry name" value="LEISHMANOLYSIN-LIKE PEPTIDASE"/>
    <property type="match status" value="1"/>
</dbReference>
<dbReference type="FunFam" id="2.10.55.10:FF:000006">
    <property type="entry name" value="GP63"/>
    <property type="match status" value="1"/>
</dbReference>
<feature type="binding site" evidence="8">
    <location>
        <position position="266"/>
    </location>
    <ligand>
        <name>Zn(2+)</name>
        <dbReference type="ChEBI" id="CHEBI:29105"/>
        <note>catalytic</note>
    </ligand>
</feature>
<evidence type="ECO:0000256" key="9">
    <source>
        <dbReference type="SAM" id="Phobius"/>
    </source>
</evidence>
<dbReference type="OrthoDB" id="527990at2759"/>
<dbReference type="FunCoup" id="F0ZUE1">
    <property type="interactions" value="25"/>
</dbReference>
<evidence type="ECO:0000313" key="10">
    <source>
        <dbReference type="EMBL" id="EGC32423.1"/>
    </source>
</evidence>
<evidence type="ECO:0000256" key="5">
    <source>
        <dbReference type="ARBA" id="ARBA00022833"/>
    </source>
</evidence>
<gene>
    <name evidence="10" type="ORF">DICPUDRAFT_38410</name>
</gene>
<dbReference type="GO" id="GO:0008233">
    <property type="term" value="F:peptidase activity"/>
    <property type="evidence" value="ECO:0000318"/>
    <property type="project" value="GO_Central"/>
</dbReference>
<dbReference type="SUPFAM" id="SSF55486">
    <property type="entry name" value="Metalloproteases ('zincins'), catalytic domain"/>
    <property type="match status" value="1"/>
</dbReference>
<keyword evidence="2" id="KW-0645">Protease</keyword>